<name>M6D3I9_9LEPT</name>
<dbReference type="Proteomes" id="UP000011988">
    <property type="component" value="Unassembled WGS sequence"/>
</dbReference>
<dbReference type="EMBL" id="ANIK01000071">
    <property type="protein sequence ID" value="EMJ93115.1"/>
    <property type="molecule type" value="Genomic_DNA"/>
</dbReference>
<evidence type="ECO:0000313" key="2">
    <source>
        <dbReference type="Proteomes" id="UP000011988"/>
    </source>
</evidence>
<sequence length="38" mass="4603">MIFSLFLSFPQQPEFAPGFFDPIGYLRLREKVKRRNRT</sequence>
<protein>
    <submittedName>
        <fullName evidence="1">Uncharacterized protein</fullName>
    </submittedName>
</protein>
<organism evidence="1 2">
    <name type="scientific">Leptospira alstonii serovar Sichuan str. 79601</name>
    <dbReference type="NCBI Taxonomy" id="1218565"/>
    <lineage>
        <taxon>Bacteria</taxon>
        <taxon>Pseudomonadati</taxon>
        <taxon>Spirochaetota</taxon>
        <taxon>Spirochaetia</taxon>
        <taxon>Leptospirales</taxon>
        <taxon>Leptospiraceae</taxon>
        <taxon>Leptospira</taxon>
    </lineage>
</organism>
<reference evidence="1 2" key="1">
    <citation type="submission" date="2013-01" db="EMBL/GenBank/DDBJ databases">
        <authorList>
            <person name="Harkins D.M."/>
            <person name="Durkin A.S."/>
            <person name="Brinkac L.M."/>
            <person name="Haft D.H."/>
            <person name="Selengut J.D."/>
            <person name="Sanka R."/>
            <person name="DePew J."/>
            <person name="Purushe J."/>
            <person name="Galloway R.L."/>
            <person name="Vinetz J.M."/>
            <person name="Sutton G.G."/>
            <person name="Nierman W.C."/>
            <person name="Fouts D.E."/>
        </authorList>
    </citation>
    <scope>NUCLEOTIDE SEQUENCE [LARGE SCALE GENOMIC DNA]</scope>
    <source>
        <strain evidence="1 2">79601</strain>
    </source>
</reference>
<gene>
    <name evidence="1" type="ORF">LEP1GSC194_1887</name>
</gene>
<accession>M6D3I9</accession>
<proteinExistence type="predicted"/>
<comment type="caution">
    <text evidence="1">The sequence shown here is derived from an EMBL/GenBank/DDBJ whole genome shotgun (WGS) entry which is preliminary data.</text>
</comment>
<dbReference type="AlphaFoldDB" id="M6D3I9"/>
<evidence type="ECO:0000313" key="1">
    <source>
        <dbReference type="EMBL" id="EMJ93115.1"/>
    </source>
</evidence>